<dbReference type="GO" id="GO:0071035">
    <property type="term" value="P:nuclear polyadenylation-dependent rRNA catabolic process"/>
    <property type="evidence" value="ECO:0007669"/>
    <property type="project" value="TreeGrafter"/>
</dbReference>
<dbReference type="InterPro" id="IPR036345">
    <property type="entry name" value="ExoRNase_PH_dom2_sf"/>
</dbReference>
<gene>
    <name evidence="13" type="ORF">UCREL1_10735</name>
</gene>
<dbReference type="GO" id="GO:0000177">
    <property type="term" value="C:cytoplasmic exosome (RNase complex)"/>
    <property type="evidence" value="ECO:0007669"/>
    <property type="project" value="TreeGrafter"/>
</dbReference>
<evidence type="ECO:0000256" key="6">
    <source>
        <dbReference type="ARBA" id="ARBA00022835"/>
    </source>
</evidence>
<protein>
    <recommendedName>
        <fullName evidence="9">Ribosomal RNA-processing protein 43</fullName>
    </recommendedName>
</protein>
<dbReference type="GO" id="GO:0005730">
    <property type="term" value="C:nucleolus"/>
    <property type="evidence" value="ECO:0007669"/>
    <property type="project" value="UniProtKB-SubCell"/>
</dbReference>
<dbReference type="GO" id="GO:0034475">
    <property type="term" value="P:U4 snRNA 3'-end processing"/>
    <property type="evidence" value="ECO:0007669"/>
    <property type="project" value="TreeGrafter"/>
</dbReference>
<dbReference type="GO" id="GO:0016075">
    <property type="term" value="P:rRNA catabolic process"/>
    <property type="evidence" value="ECO:0007669"/>
    <property type="project" value="TreeGrafter"/>
</dbReference>
<dbReference type="STRING" id="1287681.M7SXN7"/>
<dbReference type="InterPro" id="IPR020568">
    <property type="entry name" value="Ribosomal_Su5_D2-typ_SF"/>
</dbReference>
<evidence type="ECO:0000313" key="14">
    <source>
        <dbReference type="Proteomes" id="UP000012174"/>
    </source>
</evidence>
<accession>M7SXN7</accession>
<feature type="region of interest" description="Disordered" evidence="10">
    <location>
        <begin position="434"/>
        <end position="464"/>
    </location>
</feature>
<dbReference type="KEGG" id="ela:UCREL1_10735"/>
<dbReference type="GO" id="GO:0034476">
    <property type="term" value="P:U5 snRNA 3'-end processing"/>
    <property type="evidence" value="ECO:0007669"/>
    <property type="project" value="TreeGrafter"/>
</dbReference>
<organism evidence="13 14">
    <name type="scientific">Eutypa lata (strain UCR-EL1)</name>
    <name type="common">Grapevine dieback disease fungus</name>
    <name type="synonym">Eutypa armeniacae</name>
    <dbReference type="NCBI Taxonomy" id="1287681"/>
    <lineage>
        <taxon>Eukaryota</taxon>
        <taxon>Fungi</taxon>
        <taxon>Dikarya</taxon>
        <taxon>Ascomycota</taxon>
        <taxon>Pezizomycotina</taxon>
        <taxon>Sordariomycetes</taxon>
        <taxon>Xylariomycetidae</taxon>
        <taxon>Xylariales</taxon>
        <taxon>Diatrypaceae</taxon>
        <taxon>Eutypa</taxon>
    </lineage>
</organism>
<dbReference type="EMBL" id="KB707447">
    <property type="protein sequence ID" value="EMR62331.1"/>
    <property type="molecule type" value="Genomic_DNA"/>
</dbReference>
<feature type="region of interest" description="Disordered" evidence="10">
    <location>
        <begin position="251"/>
        <end position="270"/>
    </location>
</feature>
<keyword evidence="5" id="KW-0698">rRNA processing</keyword>
<feature type="region of interest" description="Disordered" evidence="10">
    <location>
        <begin position="285"/>
        <end position="331"/>
    </location>
</feature>
<dbReference type="GO" id="GO:0034473">
    <property type="term" value="P:U1 snRNA 3'-end processing"/>
    <property type="evidence" value="ECO:0007669"/>
    <property type="project" value="TreeGrafter"/>
</dbReference>
<evidence type="ECO:0000256" key="2">
    <source>
        <dbReference type="ARBA" id="ARBA00004604"/>
    </source>
</evidence>
<dbReference type="InterPro" id="IPR050590">
    <property type="entry name" value="Exosome_comp_Rrp42_subfam"/>
</dbReference>
<evidence type="ECO:0000256" key="1">
    <source>
        <dbReference type="ARBA" id="ARBA00004496"/>
    </source>
</evidence>
<dbReference type="GO" id="GO:0000467">
    <property type="term" value="P:exonucleolytic trimming to generate mature 3'-end of 5.8S rRNA from tricistronic rRNA transcript (SSU-rRNA, 5.8S rRNA, LSU-rRNA)"/>
    <property type="evidence" value="ECO:0007669"/>
    <property type="project" value="TreeGrafter"/>
</dbReference>
<dbReference type="HOGENOM" id="CLU_423908_0_0_1"/>
<evidence type="ECO:0000256" key="9">
    <source>
        <dbReference type="ARBA" id="ARBA00030617"/>
    </source>
</evidence>
<feature type="domain" description="Exoribonuclease phosphorolytic" evidence="11">
    <location>
        <begin position="314"/>
        <end position="507"/>
    </location>
</feature>
<feature type="compositionally biased region" description="Basic and acidic residues" evidence="10">
    <location>
        <begin position="8"/>
        <end position="19"/>
    </location>
</feature>
<dbReference type="InterPro" id="IPR001247">
    <property type="entry name" value="ExoRNase_PH_dom1"/>
</dbReference>
<keyword evidence="7" id="KW-0694">RNA-binding</keyword>
<dbReference type="SUPFAM" id="SSF54211">
    <property type="entry name" value="Ribosomal protein S5 domain 2-like"/>
    <property type="match status" value="1"/>
</dbReference>
<keyword evidence="6" id="KW-0271">Exosome</keyword>
<evidence type="ECO:0000313" key="13">
    <source>
        <dbReference type="EMBL" id="EMR62331.1"/>
    </source>
</evidence>
<evidence type="ECO:0000259" key="11">
    <source>
        <dbReference type="Pfam" id="PF01138"/>
    </source>
</evidence>
<comment type="similarity">
    <text evidence="3">Belongs to the RNase PH family.</text>
</comment>
<evidence type="ECO:0000256" key="5">
    <source>
        <dbReference type="ARBA" id="ARBA00022552"/>
    </source>
</evidence>
<dbReference type="Pfam" id="PF23232">
    <property type="entry name" value="AAA_lid_13"/>
    <property type="match status" value="1"/>
</dbReference>
<evidence type="ECO:0000256" key="10">
    <source>
        <dbReference type="SAM" id="MobiDB-lite"/>
    </source>
</evidence>
<dbReference type="GO" id="GO:0071028">
    <property type="term" value="P:nuclear mRNA surveillance"/>
    <property type="evidence" value="ECO:0007669"/>
    <property type="project" value="TreeGrafter"/>
</dbReference>
<keyword evidence="8" id="KW-0539">Nucleus</keyword>
<feature type="compositionally biased region" description="Polar residues" evidence="10">
    <location>
        <begin position="296"/>
        <end position="305"/>
    </location>
</feature>
<keyword evidence="4" id="KW-0963">Cytoplasm</keyword>
<dbReference type="Pfam" id="PF01138">
    <property type="entry name" value="RNase_PH"/>
    <property type="match status" value="1"/>
</dbReference>
<name>M7SXN7_EUTLA</name>
<dbReference type="GO" id="GO:0000176">
    <property type="term" value="C:nuclear exosome (RNase complex)"/>
    <property type="evidence" value="ECO:0007669"/>
    <property type="project" value="TreeGrafter"/>
</dbReference>
<dbReference type="Proteomes" id="UP000012174">
    <property type="component" value="Unassembled WGS sequence"/>
</dbReference>
<comment type="subcellular location">
    <subcellularLocation>
        <location evidence="1">Cytoplasm</location>
    </subcellularLocation>
    <subcellularLocation>
        <location evidence="2">Nucleus</location>
        <location evidence="2">Nucleolus</location>
    </subcellularLocation>
</comment>
<feature type="compositionally biased region" description="Basic and acidic residues" evidence="10">
    <location>
        <begin position="434"/>
        <end position="448"/>
    </location>
</feature>
<keyword evidence="14" id="KW-1185">Reference proteome</keyword>
<proteinExistence type="inferred from homology"/>
<dbReference type="eggNOG" id="KOG1613">
    <property type="taxonomic scope" value="Eukaryota"/>
</dbReference>
<dbReference type="OrthoDB" id="45882at2759"/>
<evidence type="ECO:0000259" key="12">
    <source>
        <dbReference type="Pfam" id="PF23232"/>
    </source>
</evidence>
<dbReference type="InterPro" id="IPR056599">
    <property type="entry name" value="AAA_lid_fung"/>
</dbReference>
<dbReference type="GO" id="GO:0071038">
    <property type="term" value="P:TRAMP-dependent tRNA surveillance pathway"/>
    <property type="evidence" value="ECO:0007669"/>
    <property type="project" value="TreeGrafter"/>
</dbReference>
<feature type="domain" description="AAA+ ATPase lid" evidence="12">
    <location>
        <begin position="147"/>
        <end position="233"/>
    </location>
</feature>
<dbReference type="InterPro" id="IPR027408">
    <property type="entry name" value="PNPase/RNase_PH_dom_sf"/>
</dbReference>
<sequence>MYKKLHRANTESENPKEEPTIIDEDVGPEGDMMPLFPPLLRGYNLSHKVWVNIRVDLIRDVHWVKRAFDNLVVQDTKTKELIHALITTKILATKGADIIKGKGNGVMKPTFSQRRGTFQILNATHWTFDQAFKSRIQLAIHYQNLSVPRRRRIWRNLLGRLKEMGEISIDFEDIYDNLDDLARCNINGRAIRNAITTARQLAQFKDKVMSFADLEHVINIASKFDEYIQSVRDGITDDEIREREIASNPALKGAMAAATTTTTPNNNGSLTLSSATFAKLSPHPYLLANLQPPPDASSSNSTPSARANGRQPRQARPPNVNTSSLSHAHGSAVVRTGDTTVICGVRGETLAVSQIPNYRSADLSNGGDSDNTMDELRDYDLLVPNIELATGCAPTFLPGAPPTPLAQTLSTRVYSLLHESGLLDAADLRIYERQEQDTTAPQKEKKQDDGDDDDGADGEEQQMTTNNHQVKAYWVLYIDLLFISFDGNPFDAAWAAVVAALRDTKLPRAHWDSDREMVLCSRGQERERDAEARPLCVRGLPVACTAAVFTATRDRQRRGKKGSGGSGDAGGQQFWILVDPDRFEESLCDEIVTVVVDRSQTQGQGQGETRILGISKSGGTVVGPQVLRRLVDVAEERWGDFKNALP</sequence>
<feature type="region of interest" description="Disordered" evidence="10">
    <location>
        <begin position="1"/>
        <end position="24"/>
    </location>
</feature>
<keyword evidence="13" id="KW-0269">Exonuclease</keyword>
<evidence type="ECO:0000256" key="8">
    <source>
        <dbReference type="ARBA" id="ARBA00023242"/>
    </source>
</evidence>
<dbReference type="PANTHER" id="PTHR11097:SF9">
    <property type="entry name" value="EXOSOME COMPLEX COMPONENT RRP43"/>
    <property type="match status" value="1"/>
</dbReference>
<reference evidence="14" key="1">
    <citation type="journal article" date="2013" name="Genome Announc.">
        <title>Draft genome sequence of the grapevine dieback fungus Eutypa lata UCR-EL1.</title>
        <authorList>
            <person name="Blanco-Ulate B."/>
            <person name="Rolshausen P.E."/>
            <person name="Cantu D."/>
        </authorList>
    </citation>
    <scope>NUCLEOTIDE SEQUENCE [LARGE SCALE GENOMIC DNA]</scope>
    <source>
        <strain evidence="14">UCR-EL1</strain>
    </source>
</reference>
<evidence type="ECO:0000256" key="7">
    <source>
        <dbReference type="ARBA" id="ARBA00022884"/>
    </source>
</evidence>
<keyword evidence="13" id="KW-0378">Hydrolase</keyword>
<dbReference type="Gene3D" id="3.30.230.70">
    <property type="entry name" value="GHMP Kinase, N-terminal domain"/>
    <property type="match status" value="1"/>
</dbReference>
<evidence type="ECO:0000256" key="3">
    <source>
        <dbReference type="ARBA" id="ARBA00006678"/>
    </source>
</evidence>
<dbReference type="AlphaFoldDB" id="M7SXN7"/>
<keyword evidence="13" id="KW-0540">Nuclease</keyword>
<dbReference type="GO" id="GO:0004527">
    <property type="term" value="F:exonuclease activity"/>
    <property type="evidence" value="ECO:0007669"/>
    <property type="project" value="UniProtKB-KW"/>
</dbReference>
<dbReference type="SUPFAM" id="SSF55666">
    <property type="entry name" value="Ribonuclease PH domain 2-like"/>
    <property type="match status" value="1"/>
</dbReference>
<evidence type="ECO:0000256" key="4">
    <source>
        <dbReference type="ARBA" id="ARBA00022490"/>
    </source>
</evidence>
<feature type="compositionally biased region" description="Acidic residues" evidence="10">
    <location>
        <begin position="449"/>
        <end position="460"/>
    </location>
</feature>
<dbReference type="PANTHER" id="PTHR11097">
    <property type="entry name" value="EXOSOME COMPLEX EXONUCLEASE RIBOSOMAL RNA PROCESSING PROTEIN"/>
    <property type="match status" value="1"/>
</dbReference>
<dbReference type="GO" id="GO:0035925">
    <property type="term" value="F:mRNA 3'-UTR AU-rich region binding"/>
    <property type="evidence" value="ECO:0007669"/>
    <property type="project" value="TreeGrafter"/>
</dbReference>